<dbReference type="Pfam" id="PF06309">
    <property type="entry name" value="Torsin"/>
    <property type="match status" value="1"/>
</dbReference>
<evidence type="ECO:0000256" key="1">
    <source>
        <dbReference type="ARBA" id="ARBA00006235"/>
    </source>
</evidence>
<dbReference type="GO" id="GO:0005524">
    <property type="term" value="F:ATP binding"/>
    <property type="evidence" value="ECO:0007669"/>
    <property type="project" value="InterPro"/>
</dbReference>
<proteinExistence type="inferred from homology"/>
<sequence>MPVLAVGATAAALAIAGTFLIGNEKIVEGACDRLEPYLRLQMVGQDMAIQQFSDAVCDHLNQVHPQKPLVVSAHGSPGVGKSFMHKLAARALYNRHPHLDLDCPGMDCSSLKVFSGLDYVSADRNLQHAALKAALVEHLNKSPQALIVIDEYDKMDCETQFMFRQLIQGSHNAKLSMNRAIVVLESNAGFHELHQLLVKTKDRLKLNPEKVQRMLKEIVSQKWDATGCHDHASLWKMAQQAELTWAPDVIAFLCDKVDYDGRYSIEGAKEASVLLTRYVSRALRQWQQQQPPKHQSPISYAVSQTGYNLPEVKLPQFVTGTPKAMFFLHLVVKPQGHGLGLLERRRSA</sequence>
<dbReference type="GO" id="GO:0016887">
    <property type="term" value="F:ATP hydrolysis activity"/>
    <property type="evidence" value="ECO:0007669"/>
    <property type="project" value="InterPro"/>
</dbReference>
<reference evidence="2 3" key="1">
    <citation type="journal article" date="2024" name="Nat. Commun.">
        <title>Phylogenomics reveals the evolutionary origins of lichenization in chlorophyte algae.</title>
        <authorList>
            <person name="Puginier C."/>
            <person name="Libourel C."/>
            <person name="Otte J."/>
            <person name="Skaloud P."/>
            <person name="Haon M."/>
            <person name="Grisel S."/>
            <person name="Petersen M."/>
            <person name="Berrin J.G."/>
            <person name="Delaux P.M."/>
            <person name="Dal Grande F."/>
            <person name="Keller J."/>
        </authorList>
    </citation>
    <scope>NUCLEOTIDE SEQUENCE [LARGE SCALE GENOMIC DNA]</scope>
    <source>
        <strain evidence="2 3">SAG 2523</strain>
    </source>
</reference>
<dbReference type="PANTHER" id="PTHR10760">
    <property type="entry name" value="TORSIN"/>
    <property type="match status" value="1"/>
</dbReference>
<evidence type="ECO:0000313" key="3">
    <source>
        <dbReference type="Proteomes" id="UP001485043"/>
    </source>
</evidence>
<keyword evidence="3" id="KW-1185">Reference proteome</keyword>
<dbReference type="EMBL" id="JALJOV010002124">
    <property type="protein sequence ID" value="KAK9834222.1"/>
    <property type="molecule type" value="Genomic_DNA"/>
</dbReference>
<dbReference type="AlphaFoldDB" id="A0AAW1RKH8"/>
<dbReference type="PANTHER" id="PTHR10760:SF2">
    <property type="entry name" value="LD13476P-RELATED"/>
    <property type="match status" value="1"/>
</dbReference>
<gene>
    <name evidence="2" type="ORF">WJX84_006633</name>
</gene>
<comment type="caution">
    <text evidence="2">The sequence shown here is derived from an EMBL/GenBank/DDBJ whole genome shotgun (WGS) entry which is preliminary data.</text>
</comment>
<dbReference type="InterPro" id="IPR010448">
    <property type="entry name" value="Torsin"/>
</dbReference>
<dbReference type="GO" id="GO:0005737">
    <property type="term" value="C:cytoplasm"/>
    <property type="evidence" value="ECO:0007669"/>
    <property type="project" value="UniProtKB-ARBA"/>
</dbReference>
<comment type="similarity">
    <text evidence="1">Belongs to the ClpA/ClpB family. Torsin subfamily.</text>
</comment>
<dbReference type="Proteomes" id="UP001485043">
    <property type="component" value="Unassembled WGS sequence"/>
</dbReference>
<dbReference type="SUPFAM" id="SSF52540">
    <property type="entry name" value="P-loop containing nucleoside triphosphate hydrolases"/>
    <property type="match status" value="1"/>
</dbReference>
<evidence type="ECO:0000313" key="2">
    <source>
        <dbReference type="EMBL" id="KAK9834222.1"/>
    </source>
</evidence>
<name>A0AAW1RKH8_9CHLO</name>
<accession>A0AAW1RKH8</accession>
<dbReference type="Gene3D" id="3.40.50.300">
    <property type="entry name" value="P-loop containing nucleotide triphosphate hydrolases"/>
    <property type="match status" value="1"/>
</dbReference>
<dbReference type="InterPro" id="IPR027417">
    <property type="entry name" value="P-loop_NTPase"/>
</dbReference>
<organism evidence="2 3">
    <name type="scientific">Apatococcus fuscideae</name>
    <dbReference type="NCBI Taxonomy" id="2026836"/>
    <lineage>
        <taxon>Eukaryota</taxon>
        <taxon>Viridiplantae</taxon>
        <taxon>Chlorophyta</taxon>
        <taxon>core chlorophytes</taxon>
        <taxon>Trebouxiophyceae</taxon>
        <taxon>Chlorellales</taxon>
        <taxon>Chlorellaceae</taxon>
        <taxon>Apatococcus</taxon>
    </lineage>
</organism>
<evidence type="ECO:0008006" key="4">
    <source>
        <dbReference type="Google" id="ProtNLM"/>
    </source>
</evidence>
<protein>
    <recommendedName>
        <fullName evidence="4">AAA+ ATPase domain-containing protein</fullName>
    </recommendedName>
</protein>